<evidence type="ECO:0000313" key="2">
    <source>
        <dbReference type="EMBL" id="RDW25460.1"/>
    </source>
</evidence>
<evidence type="ECO:0000256" key="1">
    <source>
        <dbReference type="SAM" id="SignalP"/>
    </source>
</evidence>
<feature type="chain" id="PRO_5030068658" evidence="1">
    <location>
        <begin position="24"/>
        <end position="101"/>
    </location>
</feature>
<dbReference type="EMBL" id="KZ859001">
    <property type="protein sequence ID" value="RDW25460.1"/>
    <property type="molecule type" value="Genomic_DNA"/>
</dbReference>
<protein>
    <submittedName>
        <fullName evidence="2">Uncharacterized protein</fullName>
    </submittedName>
</protein>
<organism evidence="2 3">
    <name type="scientific">Yarrowia lipolytica</name>
    <name type="common">Candida lipolytica</name>
    <dbReference type="NCBI Taxonomy" id="4952"/>
    <lineage>
        <taxon>Eukaryota</taxon>
        <taxon>Fungi</taxon>
        <taxon>Dikarya</taxon>
        <taxon>Ascomycota</taxon>
        <taxon>Saccharomycotina</taxon>
        <taxon>Dipodascomycetes</taxon>
        <taxon>Dipodascales</taxon>
        <taxon>Dipodascales incertae sedis</taxon>
        <taxon>Yarrowia</taxon>
    </lineage>
</organism>
<accession>A0A371C608</accession>
<sequence length="101" mass="11864">MLISTLAFVLVLVLLCMDLFVESRSILSHVTVHPYYKYVYVFPLVCPDYWSHLYASYNLFWFALREQSSDRVETVGYIVPVDVSERYLARDIYSRYSTSTA</sequence>
<gene>
    <name evidence="2" type="ORF">B0I71DRAFT_165275</name>
</gene>
<feature type="signal peptide" evidence="1">
    <location>
        <begin position="1"/>
        <end position="23"/>
    </location>
</feature>
<keyword evidence="1" id="KW-0732">Signal</keyword>
<dbReference type="AlphaFoldDB" id="A0A371C608"/>
<reference evidence="2 3" key="1">
    <citation type="submission" date="2018-07" db="EMBL/GenBank/DDBJ databases">
        <title>Draft Genome Assemblies for Five Robust Yarrowia lipolytica Strains Exhibiting High Lipid Production and Pentose Sugar Utilization and Sugar Alcohol Secretion from Undetoxified Lignocellulosic Biomass Hydrolysates.</title>
        <authorList>
            <consortium name="DOE Joint Genome Institute"/>
            <person name="Walker C."/>
            <person name="Ryu S."/>
            <person name="Na H."/>
            <person name="Zane M."/>
            <person name="LaButti K."/>
            <person name="Lipzen A."/>
            <person name="Haridas S."/>
            <person name="Barry K."/>
            <person name="Grigoriev I.V."/>
            <person name="Quarterman J."/>
            <person name="Slininger P."/>
            <person name="Dien B."/>
            <person name="Trinh C.T."/>
        </authorList>
    </citation>
    <scope>NUCLEOTIDE SEQUENCE [LARGE SCALE GENOMIC DNA]</scope>
    <source>
        <strain evidence="2 3">YB392</strain>
    </source>
</reference>
<evidence type="ECO:0000313" key="3">
    <source>
        <dbReference type="Proteomes" id="UP000256601"/>
    </source>
</evidence>
<name>A0A371C608_YARLL</name>
<proteinExistence type="predicted"/>
<dbReference type="Proteomes" id="UP000256601">
    <property type="component" value="Unassembled WGS sequence"/>
</dbReference>